<gene>
    <name evidence="2" type="ORF">U1T56_09765</name>
</gene>
<evidence type="ECO:0000313" key="3">
    <source>
        <dbReference type="Proteomes" id="UP001375743"/>
    </source>
</evidence>
<evidence type="ECO:0000259" key="1">
    <source>
        <dbReference type="Pfam" id="PF12708"/>
    </source>
</evidence>
<sequence>MANKQIHELTAAAELNPEDQLVVSIASGNLTRRASIASLPFRQALTGATVRLLAGKLGELVSVKDFGAKGDGSADDSAAFQAALDQHQAVFVPPGTYRLDSEVQAKPRRTLLGAGRDATIIDARGPRAFTFNRNTGPYKVDTTAAEDWNRSALGGMTIKMAQGGVRVIGHEFRARELAFFGGSAPSGIADPDGWCLDLVDANECALREIQAGYGGGASHTLAANGIRFRSTQTGVNYGDSSVSEVSLKLGAAGTCGVLLEGNHPGLINNVLLARIQVNAPQGGTGLTPLAGTVGIWLKTVRRCQLDTVDVEVTETGFKEEGTGVNGNPGTNADIVYLNCQAQNCSTPYDDNNDDGEGRAIRRTMLGTTELFPLKTGVGSTDDTVQAGRGAALLPNDLWLCEPNKGLPAVQLRAYAKGILYIAQDYQEAAGAIRDGNPKNQKPRRGLIIDASANDTTVIQAPRGLTTSTVRRLEIGNGPAHPDGRLHRIELRDPLYLTPRSDAPANATLPGMVCWFDGNAGLPVNTRWRGPGLYVLTSWQGGFEWMPMGGVLGLEPDREENLSFTLSQLHVGRLVRVNSGSDRTVSIPEGIVSAGFPLARLWIMRQGTGRVLFQETGSPAPAWTSTAGAGVLKEIPRQYQIVELWLRWDPTANAGAGGTQIFATHDIMPDGEFQSASRLKWSTASPPSDLDTTDPNFVPPSATNYYTLGSADAGKLFRISRSPAKAKTFIGITNGFVPSVLAGEGAWIKFVNVAGPGARIIPISPMTLVAPDGSGNAYYDLITVGKVVTVHVSGPSASSGANVIYIEE</sequence>
<keyword evidence="3" id="KW-1185">Reference proteome</keyword>
<protein>
    <submittedName>
        <fullName evidence="2">Glycosyl hydrolase family 28-related protein</fullName>
    </submittedName>
</protein>
<dbReference type="GO" id="GO:0016787">
    <property type="term" value="F:hydrolase activity"/>
    <property type="evidence" value="ECO:0007669"/>
    <property type="project" value="UniProtKB-KW"/>
</dbReference>
<dbReference type="SUPFAM" id="SSF51126">
    <property type="entry name" value="Pectin lyase-like"/>
    <property type="match status" value="1"/>
</dbReference>
<dbReference type="InterPro" id="IPR011050">
    <property type="entry name" value="Pectin_lyase_fold/virulence"/>
</dbReference>
<proteinExistence type="predicted"/>
<dbReference type="Proteomes" id="UP001375743">
    <property type="component" value="Unassembled WGS sequence"/>
</dbReference>
<dbReference type="RefSeq" id="WP_418159286.1">
    <property type="nucleotide sequence ID" value="NZ_JBBLZC010000008.1"/>
</dbReference>
<name>A0ABU8XQE0_9PROT</name>
<reference evidence="2 3" key="1">
    <citation type="submission" date="2024-01" db="EMBL/GenBank/DDBJ databases">
        <title>Multi-omics insights into the function and evolution of sodium benzoate biodegradation pathways in Benzoatithermus flavus gen. nov., sp. nov. from hot spring.</title>
        <authorList>
            <person name="Hu C.-J."/>
            <person name="Li W.-J."/>
        </authorList>
    </citation>
    <scope>NUCLEOTIDE SEQUENCE [LARGE SCALE GENOMIC DNA]</scope>
    <source>
        <strain evidence="2 3">SYSU G07066</strain>
    </source>
</reference>
<dbReference type="InterPro" id="IPR012334">
    <property type="entry name" value="Pectin_lyas_fold"/>
</dbReference>
<dbReference type="InterPro" id="IPR024535">
    <property type="entry name" value="RHGA/B-epi-like_pectate_lyase"/>
</dbReference>
<dbReference type="EMBL" id="JBBLZC010000008">
    <property type="protein sequence ID" value="MEK0083437.1"/>
    <property type="molecule type" value="Genomic_DNA"/>
</dbReference>
<accession>A0ABU8XQE0</accession>
<evidence type="ECO:0000313" key="2">
    <source>
        <dbReference type="EMBL" id="MEK0083437.1"/>
    </source>
</evidence>
<dbReference type="Pfam" id="PF12708">
    <property type="entry name" value="Pect-lyase_RHGA_epim"/>
    <property type="match status" value="1"/>
</dbReference>
<comment type="caution">
    <text evidence="2">The sequence shown here is derived from an EMBL/GenBank/DDBJ whole genome shotgun (WGS) entry which is preliminary data.</text>
</comment>
<organism evidence="2 3">
    <name type="scientific">Benzoatithermus flavus</name>
    <dbReference type="NCBI Taxonomy" id="3108223"/>
    <lineage>
        <taxon>Bacteria</taxon>
        <taxon>Pseudomonadati</taxon>
        <taxon>Pseudomonadota</taxon>
        <taxon>Alphaproteobacteria</taxon>
        <taxon>Geminicoccales</taxon>
        <taxon>Geminicoccaceae</taxon>
        <taxon>Benzoatithermus</taxon>
    </lineage>
</organism>
<dbReference type="Gene3D" id="2.160.20.10">
    <property type="entry name" value="Single-stranded right-handed beta-helix, Pectin lyase-like"/>
    <property type="match status" value="1"/>
</dbReference>
<keyword evidence="2" id="KW-0378">Hydrolase</keyword>
<feature type="domain" description="Rhamnogalacturonase A/B/Epimerase-like pectate lyase" evidence="1">
    <location>
        <begin position="61"/>
        <end position="128"/>
    </location>
</feature>